<organism evidence="1 2">
    <name type="scientific">Bifidobacterium catenulatum DSM 16992 = JCM 1194 = LMG 11043</name>
    <dbReference type="NCBI Taxonomy" id="566552"/>
    <lineage>
        <taxon>Bacteria</taxon>
        <taxon>Bacillati</taxon>
        <taxon>Actinomycetota</taxon>
        <taxon>Actinomycetes</taxon>
        <taxon>Bifidobacteriales</taxon>
        <taxon>Bifidobacteriaceae</taxon>
        <taxon>Bifidobacterium</taxon>
    </lineage>
</organism>
<sequence>MIIKIAFLEFDCPMLPVSRETSEVTSRDHGLKYMAAHRSCFYD</sequence>
<name>A0ABM7EXD5_9BIFI</name>
<evidence type="ECO:0000313" key="2">
    <source>
        <dbReference type="Proteomes" id="UP000035061"/>
    </source>
</evidence>
<keyword evidence="2" id="KW-1185">Reference proteome</keyword>
<evidence type="ECO:0000313" key="1">
    <source>
        <dbReference type="EMBL" id="BAR02602.1"/>
    </source>
</evidence>
<gene>
    <name evidence="1" type="ORF">BBCT_1634</name>
</gene>
<proteinExistence type="predicted"/>
<dbReference type="EMBL" id="AP012325">
    <property type="protein sequence ID" value="BAR02602.1"/>
    <property type="molecule type" value="Genomic_DNA"/>
</dbReference>
<accession>A0ABM7EXD5</accession>
<reference evidence="1 2" key="1">
    <citation type="submission" date="2012-02" db="EMBL/GenBank/DDBJ databases">
        <title>Complete genome sequence of Bifidobacterium catenulatum JCM 1194.</title>
        <authorList>
            <person name="Toh H."/>
            <person name="Oshima K."/>
            <person name="Morita H."/>
            <person name="Hattori M."/>
        </authorList>
    </citation>
    <scope>NUCLEOTIDE SEQUENCE [LARGE SCALE GENOMIC DNA]</scope>
    <source>
        <strain evidence="1 2">JCM 1194</strain>
    </source>
</reference>
<dbReference type="Proteomes" id="UP000035061">
    <property type="component" value="Chromosome"/>
</dbReference>
<protein>
    <submittedName>
        <fullName evidence="1">Uncharacterized protein</fullName>
    </submittedName>
</protein>